<dbReference type="InterPro" id="IPR029058">
    <property type="entry name" value="AB_hydrolase_fold"/>
</dbReference>
<dbReference type="SUPFAM" id="SSF53474">
    <property type="entry name" value="alpha/beta-Hydrolases"/>
    <property type="match status" value="1"/>
</dbReference>
<evidence type="ECO:0000313" key="2">
    <source>
        <dbReference type="EMBL" id="SCE78516.1"/>
    </source>
</evidence>
<protein>
    <submittedName>
        <fullName evidence="2">Esterase PHB depolymerase</fullName>
    </submittedName>
</protein>
<dbReference type="Gene3D" id="3.40.50.1820">
    <property type="entry name" value="alpha/beta hydrolase"/>
    <property type="match status" value="2"/>
</dbReference>
<reference evidence="3" key="1">
    <citation type="submission" date="2016-06" db="EMBL/GenBank/DDBJ databases">
        <authorList>
            <person name="Varghese N."/>
            <person name="Submissions Spin"/>
        </authorList>
    </citation>
    <scope>NUCLEOTIDE SEQUENCE [LARGE SCALE GENOMIC DNA]</scope>
    <source>
        <strain evidence="3">DSM 44830</strain>
    </source>
</reference>
<dbReference type="PANTHER" id="PTHR42972">
    <property type="entry name" value="TOL-PAL SYSTEM PROTEIN TOLB"/>
    <property type="match status" value="1"/>
</dbReference>
<gene>
    <name evidence="2" type="ORF">GA0070564_101926</name>
</gene>
<sequence length="345" mass="35964">MTTTPRRVAAALVAALLLLLSTGVPARAATTPYTKAPVAGALGTYRISGVYVAGVSSGGYLATQLQVAYSARVRGAAIFAAGPYYCARNTVAQALYGCGDNVHPTYLSTLEGYTRSWASYGWIDSASNLAGQPVFVYHGGSDGTVKKSVTDDLVRYYQDFGANVRYDSGSAAGHAWVTPYGTVGCTSTASPYLNDCGTDPQGAFLGKLFGSVASSNTGPLGGTLVRFGQDAFAVNGWANGLSMDSSGFAYVPAACAAGESCRLLVALHGCAQGYARVGTAFVDRANLNQYADTNRMVVLYPQAISTGVNPNGCWDWWGYLGATNYPIKGGAQVETVMNMVRRLGG</sequence>
<dbReference type="RefSeq" id="WP_091602899.1">
    <property type="nucleotide sequence ID" value="NZ_FMCX01000001.1"/>
</dbReference>
<proteinExistence type="predicted"/>
<feature type="chain" id="PRO_5008705459" evidence="1">
    <location>
        <begin position="29"/>
        <end position="345"/>
    </location>
</feature>
<name>A0A1C4V3P9_9ACTN</name>
<dbReference type="Proteomes" id="UP000199504">
    <property type="component" value="Unassembled WGS sequence"/>
</dbReference>
<dbReference type="EMBL" id="FMCX01000001">
    <property type="protein sequence ID" value="SCE78516.1"/>
    <property type="molecule type" value="Genomic_DNA"/>
</dbReference>
<organism evidence="2 3">
    <name type="scientific">Micromonospora mirobrigensis</name>
    <dbReference type="NCBI Taxonomy" id="262898"/>
    <lineage>
        <taxon>Bacteria</taxon>
        <taxon>Bacillati</taxon>
        <taxon>Actinomycetota</taxon>
        <taxon>Actinomycetes</taxon>
        <taxon>Micromonosporales</taxon>
        <taxon>Micromonosporaceae</taxon>
        <taxon>Micromonospora</taxon>
    </lineage>
</organism>
<dbReference type="STRING" id="262898.GA0070564_101926"/>
<dbReference type="PANTHER" id="PTHR42972:SF8">
    <property type="entry name" value="POLYHYDROXYBUTYRATE DEPOLYMERASE"/>
    <property type="match status" value="1"/>
</dbReference>
<dbReference type="OrthoDB" id="9767239at2"/>
<dbReference type="AlphaFoldDB" id="A0A1C4V3P9"/>
<keyword evidence="1" id="KW-0732">Signal</keyword>
<keyword evidence="3" id="KW-1185">Reference proteome</keyword>
<feature type="signal peptide" evidence="1">
    <location>
        <begin position="1"/>
        <end position="28"/>
    </location>
</feature>
<accession>A0A1C4V3P9</accession>
<evidence type="ECO:0000256" key="1">
    <source>
        <dbReference type="SAM" id="SignalP"/>
    </source>
</evidence>
<evidence type="ECO:0000313" key="3">
    <source>
        <dbReference type="Proteomes" id="UP000199504"/>
    </source>
</evidence>